<organism evidence="4 5">
    <name type="scientific">Microlunatus panaciterrae</name>
    <dbReference type="NCBI Taxonomy" id="400768"/>
    <lineage>
        <taxon>Bacteria</taxon>
        <taxon>Bacillati</taxon>
        <taxon>Actinomycetota</taxon>
        <taxon>Actinomycetes</taxon>
        <taxon>Propionibacteriales</taxon>
        <taxon>Propionibacteriaceae</taxon>
        <taxon>Microlunatus</taxon>
    </lineage>
</organism>
<dbReference type="InterPro" id="IPR004305">
    <property type="entry name" value="Thiaminase-2/PQQC"/>
</dbReference>
<gene>
    <name evidence="4" type="ORF">JOE57_001150</name>
</gene>
<comment type="function">
    <text evidence="2">Catalyzes an amino-pyrimidine hydrolysis reaction at the C5' of the pyrimidine moiety of thiamine compounds, a reaction that is part of a thiamine salvage pathway. Thus, catalyzes the conversion of 4-amino-5-aminomethyl-2-methylpyrimidine to 4-amino-5-hydroxymethyl-2-methylpyrimidine (HMP).</text>
</comment>
<sequence length="213" mass="24242">MSFVDQLRQAAEPDWTAAVDHRFVAELFDGRLSDARLARYLIQDYQFCDAFVALLGQAVASAPDLGSRLIHAGQLGAFASDENTYFTDAFDALRVPIADRTSPQLEPVTEQFNALLLKARDSRSYPQVLTVLLVAEWLYRDWAAADRPLPARPEHRGWIEVHNTPDFTRWVDWLQQELNRKAPAEAEARAELMRLFVEATRLELAFFDAVYAD</sequence>
<feature type="domain" description="Thiaminase-2/PQQC" evidence="3">
    <location>
        <begin position="9"/>
        <end position="211"/>
    </location>
</feature>
<dbReference type="InterPro" id="IPR016084">
    <property type="entry name" value="Haem_Oase-like_multi-hlx"/>
</dbReference>
<evidence type="ECO:0000256" key="2">
    <source>
        <dbReference type="PIRNR" id="PIRNR003170"/>
    </source>
</evidence>
<dbReference type="Gene3D" id="1.20.910.10">
    <property type="entry name" value="Heme oxygenase-like"/>
    <property type="match status" value="1"/>
</dbReference>
<evidence type="ECO:0000256" key="1">
    <source>
        <dbReference type="ARBA" id="ARBA00004948"/>
    </source>
</evidence>
<evidence type="ECO:0000259" key="3">
    <source>
        <dbReference type="Pfam" id="PF03070"/>
    </source>
</evidence>
<comment type="similarity">
    <text evidence="2">Belongs to the TenA family.</text>
</comment>
<dbReference type="PANTHER" id="PTHR43198">
    <property type="entry name" value="BIFUNCTIONAL TH2 PROTEIN"/>
    <property type="match status" value="1"/>
</dbReference>
<dbReference type="EMBL" id="JAFBCF010000001">
    <property type="protein sequence ID" value="MBM7798229.1"/>
    <property type="molecule type" value="Genomic_DNA"/>
</dbReference>
<dbReference type="InterPro" id="IPR026285">
    <property type="entry name" value="TenA_E"/>
</dbReference>
<dbReference type="SUPFAM" id="SSF48613">
    <property type="entry name" value="Heme oxygenase-like"/>
    <property type="match status" value="1"/>
</dbReference>
<keyword evidence="2" id="KW-0784">Thiamine biosynthesis</keyword>
<dbReference type="RefSeq" id="WP_204916803.1">
    <property type="nucleotide sequence ID" value="NZ_BAAAQP010000011.1"/>
</dbReference>
<protein>
    <recommendedName>
        <fullName evidence="2">Aminopyrimidine aminohydrolase</fullName>
        <ecNumber evidence="2">3.5.99.2</ecNumber>
    </recommendedName>
</protein>
<evidence type="ECO:0000313" key="5">
    <source>
        <dbReference type="Proteomes" id="UP000704762"/>
    </source>
</evidence>
<dbReference type="CDD" id="cd19358">
    <property type="entry name" value="TenA_E_Spr0628-like"/>
    <property type="match status" value="1"/>
</dbReference>
<accession>A0ABS2RJU6</accession>
<comment type="catalytic activity">
    <reaction evidence="2">
        <text>thiamine + H2O = 5-(2-hydroxyethyl)-4-methylthiazole + 4-amino-5-hydroxymethyl-2-methylpyrimidine + H(+)</text>
        <dbReference type="Rhea" id="RHEA:17509"/>
        <dbReference type="ChEBI" id="CHEBI:15377"/>
        <dbReference type="ChEBI" id="CHEBI:15378"/>
        <dbReference type="ChEBI" id="CHEBI:16892"/>
        <dbReference type="ChEBI" id="CHEBI:17957"/>
        <dbReference type="ChEBI" id="CHEBI:18385"/>
        <dbReference type="EC" id="3.5.99.2"/>
    </reaction>
</comment>
<dbReference type="EC" id="3.5.99.2" evidence="2"/>
<dbReference type="Proteomes" id="UP000704762">
    <property type="component" value="Unassembled WGS sequence"/>
</dbReference>
<comment type="pathway">
    <text evidence="1 2">Cofactor biosynthesis; thiamine diphosphate biosynthesis.</text>
</comment>
<comment type="caution">
    <text evidence="4">The sequence shown here is derived from an EMBL/GenBank/DDBJ whole genome shotgun (WGS) entry which is preliminary data.</text>
</comment>
<dbReference type="GO" id="GO:0050334">
    <property type="term" value="F:thiaminase activity"/>
    <property type="evidence" value="ECO:0007669"/>
    <property type="project" value="UniProtKB-EC"/>
</dbReference>
<dbReference type="PIRSF" id="PIRSF003170">
    <property type="entry name" value="Pet18p"/>
    <property type="match status" value="1"/>
</dbReference>
<name>A0ABS2RJU6_9ACTN</name>
<dbReference type="PANTHER" id="PTHR43198:SF2">
    <property type="entry name" value="SI:CH1073-67J19.1-RELATED"/>
    <property type="match status" value="1"/>
</dbReference>
<proteinExistence type="inferred from homology"/>
<reference evidence="4 5" key="1">
    <citation type="submission" date="2021-01" db="EMBL/GenBank/DDBJ databases">
        <title>Sequencing the genomes of 1000 actinobacteria strains.</title>
        <authorList>
            <person name="Klenk H.-P."/>
        </authorList>
    </citation>
    <scope>NUCLEOTIDE SEQUENCE [LARGE SCALE GENOMIC DNA]</scope>
    <source>
        <strain evidence="4 5">DSM 18662</strain>
    </source>
</reference>
<dbReference type="Pfam" id="PF03070">
    <property type="entry name" value="TENA_THI-4"/>
    <property type="match status" value="1"/>
</dbReference>
<keyword evidence="5" id="KW-1185">Reference proteome</keyword>
<evidence type="ECO:0000313" key="4">
    <source>
        <dbReference type="EMBL" id="MBM7798229.1"/>
    </source>
</evidence>
<keyword evidence="2 4" id="KW-0378">Hydrolase</keyword>
<dbReference type="InterPro" id="IPR050967">
    <property type="entry name" value="Thiamine_Salvage_TenA"/>
</dbReference>
<comment type="catalytic activity">
    <reaction evidence="2">
        <text>4-amino-5-aminomethyl-2-methylpyrimidine + H2O = 4-amino-5-hydroxymethyl-2-methylpyrimidine + NH4(+)</text>
        <dbReference type="Rhea" id="RHEA:31799"/>
        <dbReference type="ChEBI" id="CHEBI:15377"/>
        <dbReference type="ChEBI" id="CHEBI:16892"/>
        <dbReference type="ChEBI" id="CHEBI:28938"/>
        <dbReference type="ChEBI" id="CHEBI:63416"/>
        <dbReference type="EC" id="3.5.99.2"/>
    </reaction>
</comment>